<protein>
    <recommendedName>
        <fullName evidence="6">Small ribosomal subunit protein uS17</fullName>
    </recommendedName>
</protein>
<dbReference type="OrthoDB" id="9811714at2"/>
<name>A0A1W1H5K7_9BACT</name>
<dbReference type="InterPro" id="IPR019979">
    <property type="entry name" value="Ribosomal_uS17_CS"/>
</dbReference>
<dbReference type="GO" id="GO:0006412">
    <property type="term" value="P:translation"/>
    <property type="evidence" value="ECO:0007669"/>
    <property type="project" value="UniProtKB-UniRule"/>
</dbReference>
<evidence type="ECO:0000256" key="4">
    <source>
        <dbReference type="ARBA" id="ARBA00022980"/>
    </source>
</evidence>
<dbReference type="NCBIfam" id="NF004123">
    <property type="entry name" value="PRK05610.1"/>
    <property type="match status" value="1"/>
</dbReference>
<proteinExistence type="inferred from homology"/>
<organism evidence="8 9">
    <name type="scientific">Desulfamplus magnetovallimortis</name>
    <dbReference type="NCBI Taxonomy" id="1246637"/>
    <lineage>
        <taxon>Bacteria</taxon>
        <taxon>Pseudomonadati</taxon>
        <taxon>Thermodesulfobacteriota</taxon>
        <taxon>Desulfobacteria</taxon>
        <taxon>Desulfobacterales</taxon>
        <taxon>Desulfobacteraceae</taxon>
        <taxon>Desulfamplus</taxon>
    </lineage>
</organism>
<evidence type="ECO:0000256" key="6">
    <source>
        <dbReference type="HAMAP-Rule" id="MF_01345"/>
    </source>
</evidence>
<keyword evidence="2 6" id="KW-0699">rRNA-binding</keyword>
<dbReference type="GO" id="GO:0019843">
    <property type="term" value="F:rRNA binding"/>
    <property type="evidence" value="ECO:0007669"/>
    <property type="project" value="UniProtKB-UniRule"/>
</dbReference>
<dbReference type="InterPro" id="IPR000266">
    <property type="entry name" value="Ribosomal_uS17"/>
</dbReference>
<accession>A0A1W1H5K7</accession>
<dbReference type="NCBIfam" id="TIGR03635">
    <property type="entry name" value="uS17_bact"/>
    <property type="match status" value="1"/>
</dbReference>
<dbReference type="InterPro" id="IPR012340">
    <property type="entry name" value="NA-bd_OB-fold"/>
</dbReference>
<dbReference type="Pfam" id="PF00366">
    <property type="entry name" value="Ribosomal_S17"/>
    <property type="match status" value="1"/>
</dbReference>
<evidence type="ECO:0000256" key="7">
    <source>
        <dbReference type="RuleBase" id="RU003872"/>
    </source>
</evidence>
<dbReference type="HAMAP" id="MF_01345_B">
    <property type="entry name" value="Ribosomal_uS17_B"/>
    <property type="match status" value="1"/>
</dbReference>
<comment type="subunit">
    <text evidence="6">Part of the 30S ribosomal subunit.</text>
</comment>
<keyword evidence="3 6" id="KW-0694">RNA-binding</keyword>
<dbReference type="SUPFAM" id="SSF50249">
    <property type="entry name" value="Nucleic acid-binding proteins"/>
    <property type="match status" value="1"/>
</dbReference>
<dbReference type="RefSeq" id="WP_080804230.1">
    <property type="nucleotide sequence ID" value="NZ_LT828546.1"/>
</dbReference>
<keyword evidence="9" id="KW-1185">Reference proteome</keyword>
<gene>
    <name evidence="6 8" type="primary">rpsQ</name>
    <name evidence="8" type="ORF">MTBBW1_1110032</name>
</gene>
<dbReference type="STRING" id="1246637.MTBBW1_1110032"/>
<dbReference type="CDD" id="cd00364">
    <property type="entry name" value="Ribosomal_uS17"/>
    <property type="match status" value="1"/>
</dbReference>
<dbReference type="InterPro" id="IPR019984">
    <property type="entry name" value="Ribosomal_uS17_bact/chlr"/>
</dbReference>
<dbReference type="Gene3D" id="2.40.50.140">
    <property type="entry name" value="Nucleic acid-binding proteins"/>
    <property type="match status" value="1"/>
</dbReference>
<keyword evidence="5 6" id="KW-0687">Ribonucleoprotein</keyword>
<evidence type="ECO:0000313" key="9">
    <source>
        <dbReference type="Proteomes" id="UP000191931"/>
    </source>
</evidence>
<dbReference type="GO" id="GO:0022627">
    <property type="term" value="C:cytosolic small ribosomal subunit"/>
    <property type="evidence" value="ECO:0007669"/>
    <property type="project" value="UniProtKB-UniRule"/>
</dbReference>
<dbReference type="PROSITE" id="PS00056">
    <property type="entry name" value="RIBOSOMAL_S17"/>
    <property type="match status" value="1"/>
</dbReference>
<sequence length="85" mass="9977">MNERGRKRVLLGTVVSDKMDKSVVVQVERLVQHSIYKKYVKRYKKYAAHDETNQCRLGDVVKITESRPLSKTKKFRVNEIVKRAV</sequence>
<dbReference type="GO" id="GO:0003735">
    <property type="term" value="F:structural constituent of ribosome"/>
    <property type="evidence" value="ECO:0007669"/>
    <property type="project" value="UniProtKB-UniRule"/>
</dbReference>
<dbReference type="EMBL" id="FWEV01000015">
    <property type="protein sequence ID" value="SLM27771.1"/>
    <property type="molecule type" value="Genomic_DNA"/>
</dbReference>
<keyword evidence="4 6" id="KW-0689">Ribosomal protein</keyword>
<dbReference type="PANTHER" id="PTHR10744:SF1">
    <property type="entry name" value="SMALL RIBOSOMAL SUBUNIT PROTEIN US17M"/>
    <property type="match status" value="1"/>
</dbReference>
<dbReference type="Proteomes" id="UP000191931">
    <property type="component" value="Unassembled WGS sequence"/>
</dbReference>
<evidence type="ECO:0000256" key="2">
    <source>
        <dbReference type="ARBA" id="ARBA00022730"/>
    </source>
</evidence>
<dbReference type="AlphaFoldDB" id="A0A1W1H5K7"/>
<evidence type="ECO:0000313" key="8">
    <source>
        <dbReference type="EMBL" id="SLM27771.1"/>
    </source>
</evidence>
<dbReference type="PRINTS" id="PR00973">
    <property type="entry name" value="RIBOSOMALS17"/>
</dbReference>
<comment type="function">
    <text evidence="6">One of the primary rRNA binding proteins, it binds specifically to the 5'-end of 16S ribosomal RNA.</text>
</comment>
<evidence type="ECO:0000256" key="5">
    <source>
        <dbReference type="ARBA" id="ARBA00023274"/>
    </source>
</evidence>
<evidence type="ECO:0000256" key="3">
    <source>
        <dbReference type="ARBA" id="ARBA00022884"/>
    </source>
</evidence>
<evidence type="ECO:0000256" key="1">
    <source>
        <dbReference type="ARBA" id="ARBA00010254"/>
    </source>
</evidence>
<comment type="similarity">
    <text evidence="1 6 7">Belongs to the universal ribosomal protein uS17 family.</text>
</comment>
<dbReference type="PANTHER" id="PTHR10744">
    <property type="entry name" value="40S RIBOSOMAL PROTEIN S11 FAMILY MEMBER"/>
    <property type="match status" value="1"/>
</dbReference>
<reference evidence="8 9" key="1">
    <citation type="submission" date="2017-03" db="EMBL/GenBank/DDBJ databases">
        <authorList>
            <person name="Afonso C.L."/>
            <person name="Miller P.J."/>
            <person name="Scott M.A."/>
            <person name="Spackman E."/>
            <person name="Goraichik I."/>
            <person name="Dimitrov K.M."/>
            <person name="Suarez D.L."/>
            <person name="Swayne D.E."/>
        </authorList>
    </citation>
    <scope>NUCLEOTIDE SEQUENCE [LARGE SCALE GENOMIC DNA]</scope>
    <source>
        <strain evidence="8">PRJEB14757</strain>
    </source>
</reference>